<gene>
    <name evidence="1" type="ORF">E2C01_021493</name>
</gene>
<comment type="caution">
    <text evidence="1">The sequence shown here is derived from an EMBL/GenBank/DDBJ whole genome shotgun (WGS) entry which is preliminary data.</text>
</comment>
<dbReference type="AlphaFoldDB" id="A0A5B7E2N9"/>
<dbReference type="InterPro" id="IPR013783">
    <property type="entry name" value="Ig-like_fold"/>
</dbReference>
<evidence type="ECO:0000313" key="1">
    <source>
        <dbReference type="EMBL" id="MPC28292.1"/>
    </source>
</evidence>
<name>A0A5B7E2N9_PORTR</name>
<accession>A0A5B7E2N9</accession>
<keyword evidence="2" id="KW-1185">Reference proteome</keyword>
<evidence type="ECO:0000313" key="2">
    <source>
        <dbReference type="Proteomes" id="UP000324222"/>
    </source>
</evidence>
<dbReference type="Gene3D" id="2.60.40.10">
    <property type="entry name" value="Immunoglobulins"/>
    <property type="match status" value="1"/>
</dbReference>
<reference evidence="1 2" key="1">
    <citation type="submission" date="2019-05" db="EMBL/GenBank/DDBJ databases">
        <title>Another draft genome of Portunus trituberculatus and its Hox gene families provides insights of decapod evolution.</title>
        <authorList>
            <person name="Jeong J.-H."/>
            <person name="Song I."/>
            <person name="Kim S."/>
            <person name="Choi T."/>
            <person name="Kim D."/>
            <person name="Ryu S."/>
            <person name="Kim W."/>
        </authorList>
    </citation>
    <scope>NUCLEOTIDE SEQUENCE [LARGE SCALE GENOMIC DNA]</scope>
    <source>
        <tissue evidence="1">Muscle</tissue>
    </source>
</reference>
<dbReference type="Proteomes" id="UP000324222">
    <property type="component" value="Unassembled WGS sequence"/>
</dbReference>
<dbReference type="InterPro" id="IPR036179">
    <property type="entry name" value="Ig-like_dom_sf"/>
</dbReference>
<dbReference type="OrthoDB" id="6352970at2759"/>
<sequence length="124" mass="14330">MQVYVHSNAGSRLLAMHVVMDPLIGVGSQTMKRVPLYWKKQDKLLLDSRKKTSRNQRMNHEMKVTVEEASLSLFLHHPKLDDNGKYTLEAFLPGTNITTTTTMFLMIPGRFTEERNQKQQLHTC</sequence>
<dbReference type="EMBL" id="VSRR010001888">
    <property type="protein sequence ID" value="MPC28292.1"/>
    <property type="molecule type" value="Genomic_DNA"/>
</dbReference>
<dbReference type="SUPFAM" id="SSF48726">
    <property type="entry name" value="Immunoglobulin"/>
    <property type="match status" value="1"/>
</dbReference>
<proteinExistence type="predicted"/>
<organism evidence="1 2">
    <name type="scientific">Portunus trituberculatus</name>
    <name type="common">Swimming crab</name>
    <name type="synonym">Neptunus trituberculatus</name>
    <dbReference type="NCBI Taxonomy" id="210409"/>
    <lineage>
        <taxon>Eukaryota</taxon>
        <taxon>Metazoa</taxon>
        <taxon>Ecdysozoa</taxon>
        <taxon>Arthropoda</taxon>
        <taxon>Crustacea</taxon>
        <taxon>Multicrustacea</taxon>
        <taxon>Malacostraca</taxon>
        <taxon>Eumalacostraca</taxon>
        <taxon>Eucarida</taxon>
        <taxon>Decapoda</taxon>
        <taxon>Pleocyemata</taxon>
        <taxon>Brachyura</taxon>
        <taxon>Eubrachyura</taxon>
        <taxon>Portunoidea</taxon>
        <taxon>Portunidae</taxon>
        <taxon>Portuninae</taxon>
        <taxon>Portunus</taxon>
    </lineage>
</organism>
<protein>
    <submittedName>
        <fullName evidence="1">Uncharacterized protein</fullName>
    </submittedName>
</protein>